<dbReference type="InterPro" id="IPR044492">
    <property type="entry name" value="P_typ_ATPase_HD_dom"/>
</dbReference>
<dbReference type="PROSITE" id="PS01229">
    <property type="entry name" value="COF_2"/>
    <property type="match status" value="1"/>
</dbReference>
<reference evidence="14 15" key="1">
    <citation type="submission" date="2018-08" db="EMBL/GenBank/DDBJ databases">
        <title>Genomic Encyclopedia of Archaeal and Bacterial Type Strains, Phase II (KMG-II): from individual species to whole genera.</title>
        <authorList>
            <person name="Goeker M."/>
        </authorList>
    </citation>
    <scope>NUCLEOTIDE SEQUENCE [LARGE SCALE GENOMIC DNA]</scope>
    <source>
        <strain evidence="12 15">DSM 17099</strain>
        <strain evidence="13 14">DSM 582</strain>
    </source>
</reference>
<evidence type="ECO:0000256" key="9">
    <source>
        <dbReference type="ARBA" id="ARBA00047308"/>
    </source>
</evidence>
<keyword evidence="10" id="KW-0547">Nucleotide-binding</keyword>
<evidence type="ECO:0000256" key="6">
    <source>
        <dbReference type="ARBA" id="ARBA00022989"/>
    </source>
</evidence>
<dbReference type="AlphaFoldDB" id="A0A099F289"/>
<dbReference type="InterPro" id="IPR018303">
    <property type="entry name" value="ATPase_P-typ_P_site"/>
</dbReference>
<feature type="transmembrane region" description="Helical" evidence="10">
    <location>
        <begin position="240"/>
        <end position="258"/>
    </location>
</feature>
<organism evidence="12 15">
    <name type="scientific">Paracoccus versutus</name>
    <name type="common">Thiobacillus versutus</name>
    <dbReference type="NCBI Taxonomy" id="34007"/>
    <lineage>
        <taxon>Bacteria</taxon>
        <taxon>Pseudomonadati</taxon>
        <taxon>Pseudomonadota</taxon>
        <taxon>Alphaproteobacteria</taxon>
        <taxon>Rhodobacterales</taxon>
        <taxon>Paracoccaceae</taxon>
        <taxon>Paracoccus</taxon>
    </lineage>
</organism>
<feature type="transmembrane region" description="Helical" evidence="10">
    <location>
        <begin position="94"/>
        <end position="111"/>
    </location>
</feature>
<dbReference type="InterPro" id="IPR027256">
    <property type="entry name" value="P-typ_ATPase_IB"/>
</dbReference>
<dbReference type="eggNOG" id="COG2217">
    <property type="taxonomic scope" value="Bacteria"/>
</dbReference>
<feature type="transmembrane region" description="Helical" evidence="10">
    <location>
        <begin position="601"/>
        <end position="619"/>
    </location>
</feature>
<dbReference type="InterPro" id="IPR023299">
    <property type="entry name" value="ATPase_P-typ_cyto_dom_N"/>
</dbReference>
<evidence type="ECO:0000256" key="8">
    <source>
        <dbReference type="ARBA" id="ARBA00039097"/>
    </source>
</evidence>
<dbReference type="GO" id="GO:0005886">
    <property type="term" value="C:plasma membrane"/>
    <property type="evidence" value="ECO:0007669"/>
    <property type="project" value="UniProtKB-SubCell"/>
</dbReference>
<dbReference type="Pfam" id="PF00702">
    <property type="entry name" value="Hydrolase"/>
    <property type="match status" value="1"/>
</dbReference>
<keyword evidence="4 10" id="KW-0479">Metal-binding</keyword>
<dbReference type="EMBL" id="QUMX01000060">
    <property type="protein sequence ID" value="REG29128.1"/>
    <property type="molecule type" value="Genomic_DNA"/>
</dbReference>
<dbReference type="PRINTS" id="PR00119">
    <property type="entry name" value="CATATPASE"/>
</dbReference>
<dbReference type="SFLD" id="SFLDS00003">
    <property type="entry name" value="Haloacid_Dehalogenase"/>
    <property type="match status" value="1"/>
</dbReference>
<dbReference type="InterPro" id="IPR023298">
    <property type="entry name" value="ATPase_P-typ_TM_dom_sf"/>
</dbReference>
<comment type="caution">
    <text evidence="12">The sequence shown here is derived from an EMBL/GenBank/DDBJ whole genome shotgun (WGS) entry which is preliminary data.</text>
</comment>
<dbReference type="NCBIfam" id="TIGR01494">
    <property type="entry name" value="ATPase_P-type"/>
    <property type="match status" value="1"/>
</dbReference>
<evidence type="ECO:0000256" key="3">
    <source>
        <dbReference type="ARBA" id="ARBA00022692"/>
    </source>
</evidence>
<evidence type="ECO:0000256" key="10">
    <source>
        <dbReference type="RuleBase" id="RU362081"/>
    </source>
</evidence>
<dbReference type="PANTHER" id="PTHR48085">
    <property type="entry name" value="CADMIUM/ZINC-TRANSPORTING ATPASE HMA2-RELATED"/>
    <property type="match status" value="1"/>
</dbReference>
<dbReference type="InterPro" id="IPR001757">
    <property type="entry name" value="P_typ_ATPase"/>
</dbReference>
<keyword evidence="14" id="KW-1185">Reference proteome</keyword>
<keyword evidence="7 10" id="KW-0472">Membrane</keyword>
<feature type="domain" description="P-type ATPase A" evidence="11">
    <location>
        <begin position="125"/>
        <end position="224"/>
    </location>
</feature>
<dbReference type="SUPFAM" id="SSF81653">
    <property type="entry name" value="Calcium ATPase, transduction domain A"/>
    <property type="match status" value="1"/>
</dbReference>
<dbReference type="InterPro" id="IPR036412">
    <property type="entry name" value="HAD-like_sf"/>
</dbReference>
<dbReference type="GO" id="GO:0046872">
    <property type="term" value="F:metal ion binding"/>
    <property type="evidence" value="ECO:0007669"/>
    <property type="project" value="UniProtKB-KW"/>
</dbReference>
<dbReference type="EMBL" id="QTUJ01000003">
    <property type="protein sequence ID" value="REF68462.1"/>
    <property type="molecule type" value="Genomic_DNA"/>
</dbReference>
<keyword evidence="10" id="KW-1003">Cell membrane</keyword>
<evidence type="ECO:0000256" key="2">
    <source>
        <dbReference type="ARBA" id="ARBA00006024"/>
    </source>
</evidence>
<dbReference type="Gene3D" id="2.70.150.10">
    <property type="entry name" value="Calcium-transporting ATPase, cytoplasmic transduction domain A"/>
    <property type="match status" value="1"/>
</dbReference>
<evidence type="ECO:0000256" key="4">
    <source>
        <dbReference type="ARBA" id="ARBA00022723"/>
    </source>
</evidence>
<evidence type="ECO:0000313" key="15">
    <source>
        <dbReference type="Proteomes" id="UP000256941"/>
    </source>
</evidence>
<protein>
    <recommendedName>
        <fullName evidence="8">P-type Zn(2+) transporter</fullName>
        <ecNumber evidence="8">7.2.2.12</ecNumber>
    </recommendedName>
</protein>
<comment type="subcellular location">
    <subcellularLocation>
        <location evidence="10">Cell membrane</location>
    </subcellularLocation>
    <subcellularLocation>
        <location evidence="1">Membrane</location>
    </subcellularLocation>
</comment>
<dbReference type="SUPFAM" id="SSF56784">
    <property type="entry name" value="HAD-like"/>
    <property type="match status" value="1"/>
</dbReference>
<gene>
    <name evidence="13" type="ORF">ATH84_106015</name>
    <name evidence="12" type="ORF">BDD41_3508</name>
</gene>
<dbReference type="SUPFAM" id="SSF81665">
    <property type="entry name" value="Calcium ATPase, transmembrane domain M"/>
    <property type="match status" value="1"/>
</dbReference>
<comment type="similarity">
    <text evidence="2 10">Belongs to the cation transport ATPase (P-type) (TC 3.A.3) family. Type IB subfamily.</text>
</comment>
<keyword evidence="3 10" id="KW-0812">Transmembrane</keyword>
<dbReference type="GO" id="GO:0016887">
    <property type="term" value="F:ATP hydrolysis activity"/>
    <property type="evidence" value="ECO:0007669"/>
    <property type="project" value="InterPro"/>
</dbReference>
<dbReference type="InterPro" id="IPR023214">
    <property type="entry name" value="HAD_sf"/>
</dbReference>
<keyword evidence="5" id="KW-1278">Translocase</keyword>
<accession>A0A3D9XJZ5</accession>
<dbReference type="NCBIfam" id="TIGR01525">
    <property type="entry name" value="ATPase-IB_hvy"/>
    <property type="match status" value="1"/>
</dbReference>
<feature type="transmembrane region" description="Helical" evidence="10">
    <location>
        <begin position="576"/>
        <end position="595"/>
    </location>
</feature>
<name>A0A099F289_PARVE</name>
<evidence type="ECO:0000313" key="13">
    <source>
        <dbReference type="EMBL" id="REG29128.1"/>
    </source>
</evidence>
<accession>A0A099F289</accession>
<sequence>MLTPILTILRQPASRRKWLTIISGSLIVLGLIALYGFGLRGLWAASMLAAAFVAGSDIAWRAFHALRIRHFSIELLVTVAAIGALFIGEYWESAAVTFLFSFGAWLEARTLRQTRGALADLLKAAPEIATVIRDGQPVEIAASAVQPNEVVLVRAGNRIPVDGEVIDGNAAVSEAAITGEPIPAEKAPGSHVHAGTIAENGVLRIRATGIGADTTLARIIRRVEEAQEERAPSQRMIERFAQWYTPGIMVLALGAWAVTQDIRLALTLLVVACPGALVISTPVSIVAGIGRAARSGILIKGGQHLESAGRIDMLALDKTGTLTEGRPSLVEVLPLAGMDRAELLHWTAIAESGSDHPLGRPVVAAGRAEGDIPAPEAVEEVAGMGLVVNHAGRQVAAGNRRLFDRLGIAFDPEAETALSGVLGRGRTPIIVALDGRIAGIFGLSDQPRPSAKGAIARLRDIGVGRIAMLTGDQPQAAHAIAAEIGIDEVHAGLLPEDKLDLIRRFQAEGRHVAMIGDGINDAPALAAADTSIAMGAAGSDVAIETADIALMADDLEKLPEAMAISRATLSNMRQNLVIALLTVAGLLFGVFSGDVHMAEGMLIHQLSVLVVIANAMRLLRVPRGPGGRRPAQAAVPATA</sequence>
<dbReference type="InterPro" id="IPR008250">
    <property type="entry name" value="ATPase_P-typ_transduc_dom_A_sf"/>
</dbReference>
<dbReference type="GO" id="GO:0016463">
    <property type="term" value="F:P-type zinc transporter activity"/>
    <property type="evidence" value="ECO:0007669"/>
    <property type="project" value="UniProtKB-EC"/>
</dbReference>
<dbReference type="SFLD" id="SFLDG00002">
    <property type="entry name" value="C1.7:_P-type_atpase_like"/>
    <property type="match status" value="1"/>
</dbReference>
<dbReference type="Pfam" id="PF00122">
    <property type="entry name" value="E1-E2_ATPase"/>
    <property type="match status" value="1"/>
</dbReference>
<evidence type="ECO:0000313" key="12">
    <source>
        <dbReference type="EMBL" id="REF68462.1"/>
    </source>
</evidence>
<comment type="catalytic activity">
    <reaction evidence="9">
        <text>Zn(2+)(in) + ATP + H2O = Zn(2+)(out) + ADP + phosphate + H(+)</text>
        <dbReference type="Rhea" id="RHEA:20621"/>
        <dbReference type="ChEBI" id="CHEBI:15377"/>
        <dbReference type="ChEBI" id="CHEBI:15378"/>
        <dbReference type="ChEBI" id="CHEBI:29105"/>
        <dbReference type="ChEBI" id="CHEBI:30616"/>
        <dbReference type="ChEBI" id="CHEBI:43474"/>
        <dbReference type="ChEBI" id="CHEBI:456216"/>
        <dbReference type="EC" id="7.2.2.12"/>
    </reaction>
</comment>
<dbReference type="Proteomes" id="UP000256941">
    <property type="component" value="Unassembled WGS sequence"/>
</dbReference>
<dbReference type="FunFam" id="2.70.150.10:FF:000002">
    <property type="entry name" value="Copper-transporting ATPase 1, putative"/>
    <property type="match status" value="1"/>
</dbReference>
<keyword evidence="6 10" id="KW-1133">Transmembrane helix</keyword>
<evidence type="ECO:0000313" key="14">
    <source>
        <dbReference type="Proteomes" id="UP000256794"/>
    </source>
</evidence>
<dbReference type="Gene3D" id="3.40.1110.10">
    <property type="entry name" value="Calcium-transporting ATPase, cytoplasmic domain N"/>
    <property type="match status" value="1"/>
</dbReference>
<dbReference type="CDD" id="cd02079">
    <property type="entry name" value="P-type_ATPase_HM"/>
    <property type="match status" value="1"/>
</dbReference>
<evidence type="ECO:0000256" key="7">
    <source>
        <dbReference type="ARBA" id="ARBA00023136"/>
    </source>
</evidence>
<dbReference type="PANTHER" id="PTHR48085:SF5">
    <property type="entry name" value="CADMIUM_ZINC-TRANSPORTING ATPASE HMA4-RELATED"/>
    <property type="match status" value="1"/>
</dbReference>
<dbReference type="OrthoDB" id="9807843at2"/>
<dbReference type="Gene3D" id="3.40.50.1000">
    <property type="entry name" value="HAD superfamily/HAD-like"/>
    <property type="match status" value="1"/>
</dbReference>
<dbReference type="GO" id="GO:0005524">
    <property type="term" value="F:ATP binding"/>
    <property type="evidence" value="ECO:0007669"/>
    <property type="project" value="UniProtKB-UniRule"/>
</dbReference>
<evidence type="ECO:0000256" key="1">
    <source>
        <dbReference type="ARBA" id="ARBA00004370"/>
    </source>
</evidence>
<feature type="transmembrane region" description="Helical" evidence="10">
    <location>
        <begin position="18"/>
        <end position="37"/>
    </location>
</feature>
<dbReference type="PRINTS" id="PR00120">
    <property type="entry name" value="HATPASE"/>
</dbReference>
<feature type="transmembrane region" description="Helical" evidence="10">
    <location>
        <begin position="264"/>
        <end position="290"/>
    </location>
</feature>
<keyword evidence="10" id="KW-0067">ATP-binding</keyword>
<dbReference type="SFLD" id="SFLDF00027">
    <property type="entry name" value="p-type_atpase"/>
    <property type="match status" value="1"/>
</dbReference>
<dbReference type="InterPro" id="IPR059000">
    <property type="entry name" value="ATPase_P-type_domA"/>
</dbReference>
<proteinExistence type="inferred from homology"/>
<dbReference type="Proteomes" id="UP000256794">
    <property type="component" value="Unassembled WGS sequence"/>
</dbReference>
<dbReference type="EC" id="7.2.2.12" evidence="8"/>
<evidence type="ECO:0000256" key="5">
    <source>
        <dbReference type="ARBA" id="ARBA00022967"/>
    </source>
</evidence>
<dbReference type="RefSeq" id="WP_036760153.1">
    <property type="nucleotide sequence ID" value="NZ_CP035284.1"/>
</dbReference>
<dbReference type="InterPro" id="IPR051014">
    <property type="entry name" value="Cation_Transport_ATPase_IB"/>
</dbReference>
<evidence type="ECO:0000259" key="11">
    <source>
        <dbReference type="Pfam" id="PF00122"/>
    </source>
</evidence>
<dbReference type="PROSITE" id="PS00154">
    <property type="entry name" value="ATPASE_E1_E2"/>
    <property type="match status" value="1"/>
</dbReference>